<dbReference type="PANTHER" id="PTHR44137">
    <property type="entry name" value="BNAC03G44070D PROTEIN"/>
    <property type="match status" value="1"/>
</dbReference>
<dbReference type="Pfam" id="PF00226">
    <property type="entry name" value="DnaJ"/>
    <property type="match status" value="1"/>
</dbReference>
<proteinExistence type="predicted"/>
<dbReference type="Proteomes" id="UP000243975">
    <property type="component" value="Unassembled WGS sequence"/>
</dbReference>
<feature type="domain" description="J" evidence="2">
    <location>
        <begin position="83"/>
        <end position="147"/>
    </location>
</feature>
<dbReference type="OMA" id="RLFHQFE"/>
<dbReference type="SUPFAM" id="SSF46565">
    <property type="entry name" value="Chaperone J-domain"/>
    <property type="match status" value="1"/>
</dbReference>
<reference evidence="3 4" key="1">
    <citation type="journal article" date="2016" name="Sci. Rep.">
        <title>The genome sequence of the outbreeding globe artichoke constructed de novo incorporating a phase-aware low-pass sequencing strategy of F1 progeny.</title>
        <authorList>
            <person name="Scaglione D."/>
            <person name="Reyes-Chin-Wo S."/>
            <person name="Acquadro A."/>
            <person name="Froenicke L."/>
            <person name="Portis E."/>
            <person name="Beitel C."/>
            <person name="Tirone M."/>
            <person name="Mauro R."/>
            <person name="Lo Monaco A."/>
            <person name="Mauromicale G."/>
            <person name="Faccioli P."/>
            <person name="Cattivelli L."/>
            <person name="Rieseberg L."/>
            <person name="Michelmore R."/>
            <person name="Lanteri S."/>
        </authorList>
    </citation>
    <scope>NUCLEOTIDE SEQUENCE [LARGE SCALE GENOMIC DNA]</scope>
    <source>
        <strain evidence="3">2C</strain>
    </source>
</reference>
<feature type="compositionally biased region" description="Basic and acidic residues" evidence="1">
    <location>
        <begin position="272"/>
        <end position="292"/>
    </location>
</feature>
<dbReference type="InterPro" id="IPR024593">
    <property type="entry name" value="DUF3444"/>
</dbReference>
<comment type="caution">
    <text evidence="3">The sequence shown here is derived from an EMBL/GenBank/DDBJ whole genome shotgun (WGS) entry which is preliminary data.</text>
</comment>
<evidence type="ECO:0000313" key="4">
    <source>
        <dbReference type="Proteomes" id="UP000243975"/>
    </source>
</evidence>
<feature type="compositionally biased region" description="Basic and acidic residues" evidence="1">
    <location>
        <begin position="348"/>
        <end position="365"/>
    </location>
</feature>
<dbReference type="PANTHER" id="PTHR44137:SF24">
    <property type="entry name" value="DNAJ HEAT SHOCK N-TERMINAL DOMAIN-CONTAINING PROTEIN"/>
    <property type="match status" value="1"/>
</dbReference>
<evidence type="ECO:0000259" key="2">
    <source>
        <dbReference type="PROSITE" id="PS50076"/>
    </source>
</evidence>
<dbReference type="PROSITE" id="PS00636">
    <property type="entry name" value="DNAJ_1"/>
    <property type="match status" value="1"/>
</dbReference>
<sequence>MAATDATSTGDDINEESINKWESLRLKTLAEQTYSSSDLKLAIKYAKRAQRLCPTLDGVSEMLTAFKILSAAANTIEATTTPHWYKILEVEPFSHINTIKKQYKKLALILHPDKNTFTASEDAFKLVNEAFSVLSDKVRRKEYDMKLRIALQTAVEAEVESGGGAVAEDTFWTACSTCRLLHQFDRKYFGHNLMCPSCRKTFKAMEVEDGKKAMVGDERDGVDTMESDRIRNVSDPKRKMSSVGEIMKRSEQSKKIDRSKIENVSKLSTGLNKEDNGSRVRDNEPLKEKTTNDEDEEDMMTLAEIQRLVKTNVKEDNLKVKGKDKVQRSRNSKNEKSGNSKNKKSGSKRADSRNETNGEGKKNQDIEIMPVEDSDFYDFDKGRVERSFKKGQVWALYDDDDGMPRHYGLIDEVVSTHPFEVDMAWLDPQTNCDEGLISLERMGFHISCGMFKVSKKTKITSLNVFSHIVDCERAAREVYRIYPKKGSVWALYSQNDELVRENRRYDIVVFLTSYSEVYGLSMGYLQKVNGFKTIFRRQEIGCHAIKWLEKHVVRLFSHQIPARKLSGEEAADLSGDCWELDPASLPPDLITVGRQNQGLLVHK</sequence>
<dbReference type="SMART" id="SM00271">
    <property type="entry name" value="DnaJ"/>
    <property type="match status" value="1"/>
</dbReference>
<dbReference type="InterPro" id="IPR036869">
    <property type="entry name" value="J_dom_sf"/>
</dbReference>
<dbReference type="Pfam" id="PF11926">
    <property type="entry name" value="DUF3444"/>
    <property type="match status" value="1"/>
</dbReference>
<dbReference type="CDD" id="cd06257">
    <property type="entry name" value="DnaJ"/>
    <property type="match status" value="1"/>
</dbReference>
<evidence type="ECO:0000313" key="3">
    <source>
        <dbReference type="EMBL" id="KVH95157.1"/>
    </source>
</evidence>
<feature type="compositionally biased region" description="Basic and acidic residues" evidence="1">
    <location>
        <begin position="222"/>
        <end position="238"/>
    </location>
</feature>
<dbReference type="InterPro" id="IPR018253">
    <property type="entry name" value="DnaJ_domain_CS"/>
</dbReference>
<dbReference type="PROSITE" id="PS50076">
    <property type="entry name" value="DNAJ_2"/>
    <property type="match status" value="1"/>
</dbReference>
<dbReference type="OrthoDB" id="66964at2759"/>
<dbReference type="AlphaFoldDB" id="A0A124SCX4"/>
<dbReference type="InterPro" id="IPR001623">
    <property type="entry name" value="DnaJ_domain"/>
</dbReference>
<evidence type="ECO:0000256" key="1">
    <source>
        <dbReference type="SAM" id="MobiDB-lite"/>
    </source>
</evidence>
<feature type="region of interest" description="Disordered" evidence="1">
    <location>
        <begin position="222"/>
        <end position="299"/>
    </location>
</feature>
<name>A0A124SCX4_CYNCS</name>
<organism evidence="3 4">
    <name type="scientific">Cynara cardunculus var. scolymus</name>
    <name type="common">Globe artichoke</name>
    <name type="synonym">Cynara scolymus</name>
    <dbReference type="NCBI Taxonomy" id="59895"/>
    <lineage>
        <taxon>Eukaryota</taxon>
        <taxon>Viridiplantae</taxon>
        <taxon>Streptophyta</taxon>
        <taxon>Embryophyta</taxon>
        <taxon>Tracheophyta</taxon>
        <taxon>Spermatophyta</taxon>
        <taxon>Magnoliopsida</taxon>
        <taxon>eudicotyledons</taxon>
        <taxon>Gunneridae</taxon>
        <taxon>Pentapetalae</taxon>
        <taxon>asterids</taxon>
        <taxon>campanulids</taxon>
        <taxon>Asterales</taxon>
        <taxon>Asteraceae</taxon>
        <taxon>Carduoideae</taxon>
        <taxon>Cardueae</taxon>
        <taxon>Carduinae</taxon>
        <taxon>Cynara</taxon>
    </lineage>
</organism>
<dbReference type="Gene3D" id="1.10.287.110">
    <property type="entry name" value="DnaJ domain"/>
    <property type="match status" value="1"/>
</dbReference>
<keyword evidence="4" id="KW-1185">Reference proteome</keyword>
<dbReference type="PRINTS" id="PR00625">
    <property type="entry name" value="JDOMAIN"/>
</dbReference>
<dbReference type="EMBL" id="LEKV01004398">
    <property type="protein sequence ID" value="KVH95157.1"/>
    <property type="molecule type" value="Genomic_DNA"/>
</dbReference>
<gene>
    <name evidence="3" type="ORF">Ccrd_002765</name>
</gene>
<protein>
    <submittedName>
        <fullName evidence="3">DnaJ domain-containing protein</fullName>
    </submittedName>
</protein>
<feature type="region of interest" description="Disordered" evidence="1">
    <location>
        <begin position="314"/>
        <end position="367"/>
    </location>
</feature>
<dbReference type="Gramene" id="KVH95157">
    <property type="protein sequence ID" value="KVH95157"/>
    <property type="gene ID" value="Ccrd_002765"/>
</dbReference>
<accession>A0A124SCX4</accession>
<feature type="compositionally biased region" description="Basic and acidic residues" evidence="1">
    <location>
        <begin position="246"/>
        <end position="263"/>
    </location>
</feature>
<feature type="compositionally biased region" description="Basic and acidic residues" evidence="1">
    <location>
        <begin position="314"/>
        <end position="338"/>
    </location>
</feature>